<dbReference type="PANTHER" id="PTHR36852">
    <property type="entry name" value="PROTEIN GVPL 2"/>
    <property type="match status" value="1"/>
</dbReference>
<evidence type="ECO:0000256" key="3">
    <source>
        <dbReference type="ARBA" id="ARBA00035643"/>
    </source>
</evidence>
<comment type="caution">
    <text evidence="4">The sequence shown here is derived from an EMBL/GenBank/DDBJ whole genome shotgun (WGS) entry which is preliminary data.</text>
</comment>
<organism evidence="4 5">
    <name type="scientific">Falsiroseomonas frigidaquae</name>
    <dbReference type="NCBI Taxonomy" id="487318"/>
    <lineage>
        <taxon>Bacteria</taxon>
        <taxon>Pseudomonadati</taxon>
        <taxon>Pseudomonadota</taxon>
        <taxon>Alphaproteobacteria</taxon>
        <taxon>Acetobacterales</taxon>
        <taxon>Roseomonadaceae</taxon>
        <taxon>Falsiroseomonas</taxon>
    </lineage>
</organism>
<evidence type="ECO:0000256" key="1">
    <source>
        <dbReference type="ARBA" id="ARBA00022987"/>
    </source>
</evidence>
<evidence type="ECO:0000313" key="5">
    <source>
        <dbReference type="Proteomes" id="UP000765160"/>
    </source>
</evidence>
<protein>
    <submittedName>
        <fullName evidence="4">GvpL/GvpF family gas vesicle protein</fullName>
    </submittedName>
</protein>
<dbReference type="Proteomes" id="UP000765160">
    <property type="component" value="Unassembled WGS sequence"/>
</dbReference>
<keyword evidence="1" id="KW-0304">Gas vesicle</keyword>
<name>A0ABX1EUD6_9PROT</name>
<evidence type="ECO:0000256" key="2">
    <source>
        <dbReference type="ARBA" id="ARBA00035108"/>
    </source>
</evidence>
<evidence type="ECO:0000313" key="4">
    <source>
        <dbReference type="EMBL" id="NKE44246.1"/>
    </source>
</evidence>
<comment type="subcellular location">
    <subcellularLocation>
        <location evidence="2">Gas vesicle</location>
    </subcellularLocation>
</comment>
<keyword evidence="5" id="KW-1185">Reference proteome</keyword>
<dbReference type="PANTHER" id="PTHR36852:SF1">
    <property type="entry name" value="PROTEIN GVPL 2"/>
    <property type="match status" value="1"/>
</dbReference>
<reference evidence="4 5" key="1">
    <citation type="submission" date="2020-03" db="EMBL/GenBank/DDBJ databases">
        <title>Roseomonas selenitidurans sp. nov. isolated from soil.</title>
        <authorList>
            <person name="Liu H."/>
        </authorList>
    </citation>
    <scope>NUCLEOTIDE SEQUENCE [LARGE SCALE GENOMIC DNA]</scope>
    <source>
        <strain evidence="4 5">JCM 15073</strain>
    </source>
</reference>
<dbReference type="EMBL" id="JAAVTX010000002">
    <property type="protein sequence ID" value="NKE44246.1"/>
    <property type="molecule type" value="Genomic_DNA"/>
</dbReference>
<accession>A0ABX1EUD6</accession>
<proteinExistence type="inferred from homology"/>
<dbReference type="Pfam" id="PF06386">
    <property type="entry name" value="GvpL_GvpF"/>
    <property type="match status" value="1"/>
</dbReference>
<gene>
    <name evidence="4" type="ORF">HB662_05620</name>
</gene>
<dbReference type="RefSeq" id="WP_168048093.1">
    <property type="nucleotide sequence ID" value="NZ_JAATJR010000002.1"/>
</dbReference>
<dbReference type="InterPro" id="IPR009430">
    <property type="entry name" value="GvpL/GvpF"/>
</dbReference>
<comment type="similarity">
    <text evidence="3">Belongs to the gas vesicle GvpF/GvpL family.</text>
</comment>
<sequence>MSGLYVFGVVQADALADASAFGPGLGGAQLRLLPGEQGLAALVADAPAEPPEATRRNMLGHTAVLERAIAAADVLPVRFATVAPDATRLAGCLDRNAAAFRVALAAIAGRIELGVKASWQEGVAVRDILAADAGLRALRDRLQNRPATQTYQERIELGRRVEAAMNTMRDRDAAMLAARLDPLAERCITLKPVDDSMVLNRAFLVRRDRETEFDAAMRELGEAQGARMSFRYIGPVPPYNFVTLRADWLGEAA</sequence>